<sequence length="331" mass="35494">MHRVAVVVADRSAVLDVAIPAQVFGTARALEKAAGELWGPRLYDVIVCAERPGTTVSGPGGLELFQVTAPYTLEDARTADTIIVPGGDNVSHPSAELVALLREAHARGVRIASICGGALVLAAAGLLDGKIAATHWTSAEALGERFPDVQVDANVLFADCGNVLTSAGAATGFDLCMHMVRNDFGSAVAAEVARHIVLPPLRDGGQAQFIVHPEPGPDCGSLEPTMRWIRDHLAEPITLADMASYATVSPRTLNRKFREQTGTTPLQWLLRQRIQHAQELLETTTIPIEEIAQHCGFGTAINMRQHFTRQVRTSPIGYRRAFQSIGRSSSA</sequence>
<dbReference type="SUPFAM" id="SSF46689">
    <property type="entry name" value="Homeodomain-like"/>
    <property type="match status" value="2"/>
</dbReference>
<keyword evidence="1" id="KW-0805">Transcription regulation</keyword>
<protein>
    <submittedName>
        <fullName evidence="4">Helix-turn-helix domain-containing protein</fullName>
    </submittedName>
</protein>
<dbReference type="InterPro" id="IPR052158">
    <property type="entry name" value="INH-QAR"/>
</dbReference>
<gene>
    <name evidence="4" type="ORF">E1261_11795</name>
</gene>
<evidence type="ECO:0000313" key="4">
    <source>
        <dbReference type="EMBL" id="TDC31047.1"/>
    </source>
</evidence>
<keyword evidence="5" id="KW-1185">Reference proteome</keyword>
<dbReference type="GO" id="GO:0043565">
    <property type="term" value="F:sequence-specific DNA binding"/>
    <property type="evidence" value="ECO:0007669"/>
    <property type="project" value="InterPro"/>
</dbReference>
<accession>A0A4R4Q789</accession>
<dbReference type="SUPFAM" id="SSF52317">
    <property type="entry name" value="Class I glutamine amidotransferase-like"/>
    <property type="match status" value="1"/>
</dbReference>
<evidence type="ECO:0000313" key="5">
    <source>
        <dbReference type="Proteomes" id="UP000295075"/>
    </source>
</evidence>
<dbReference type="PROSITE" id="PS01124">
    <property type="entry name" value="HTH_ARAC_FAMILY_2"/>
    <property type="match status" value="1"/>
</dbReference>
<dbReference type="EMBL" id="SMKA01000037">
    <property type="protein sequence ID" value="TDC31047.1"/>
    <property type="molecule type" value="Genomic_DNA"/>
</dbReference>
<dbReference type="Pfam" id="PF01965">
    <property type="entry name" value="DJ-1_PfpI"/>
    <property type="match status" value="1"/>
</dbReference>
<evidence type="ECO:0000256" key="1">
    <source>
        <dbReference type="ARBA" id="ARBA00023015"/>
    </source>
</evidence>
<dbReference type="Pfam" id="PF12833">
    <property type="entry name" value="HTH_18"/>
    <property type="match status" value="1"/>
</dbReference>
<feature type="domain" description="HTH araC/xylS-type" evidence="3">
    <location>
        <begin position="223"/>
        <end position="321"/>
    </location>
</feature>
<dbReference type="AlphaFoldDB" id="A0A4R4Q789"/>
<keyword evidence="2" id="KW-0804">Transcription</keyword>
<dbReference type="PANTHER" id="PTHR43130:SF3">
    <property type="entry name" value="HTH-TYPE TRANSCRIPTIONAL REGULATOR RV1931C"/>
    <property type="match status" value="1"/>
</dbReference>
<dbReference type="InterPro" id="IPR009057">
    <property type="entry name" value="Homeodomain-like_sf"/>
</dbReference>
<dbReference type="InterPro" id="IPR018060">
    <property type="entry name" value="HTH_AraC"/>
</dbReference>
<name>A0A4R4Q789_9ACTN</name>
<dbReference type="GO" id="GO:0003700">
    <property type="term" value="F:DNA-binding transcription factor activity"/>
    <property type="evidence" value="ECO:0007669"/>
    <property type="project" value="InterPro"/>
</dbReference>
<dbReference type="PANTHER" id="PTHR43130">
    <property type="entry name" value="ARAC-FAMILY TRANSCRIPTIONAL REGULATOR"/>
    <property type="match status" value="1"/>
</dbReference>
<reference evidence="4 5" key="1">
    <citation type="submission" date="2019-03" db="EMBL/GenBank/DDBJ databases">
        <title>Draft genome sequences of novel Actinobacteria.</title>
        <authorList>
            <person name="Sahin N."/>
            <person name="Ay H."/>
            <person name="Saygin H."/>
        </authorList>
    </citation>
    <scope>NUCLEOTIDE SEQUENCE [LARGE SCALE GENOMIC DNA]</scope>
    <source>
        <strain evidence="4 5">JCM 30547</strain>
    </source>
</reference>
<dbReference type="SMART" id="SM00342">
    <property type="entry name" value="HTH_ARAC"/>
    <property type="match status" value="1"/>
</dbReference>
<evidence type="ECO:0000259" key="3">
    <source>
        <dbReference type="PROSITE" id="PS01124"/>
    </source>
</evidence>
<dbReference type="Gene3D" id="1.10.10.60">
    <property type="entry name" value="Homeodomain-like"/>
    <property type="match status" value="1"/>
</dbReference>
<dbReference type="CDD" id="cd03137">
    <property type="entry name" value="GATase1_AraC_1"/>
    <property type="match status" value="1"/>
</dbReference>
<dbReference type="Proteomes" id="UP000295075">
    <property type="component" value="Unassembled WGS sequence"/>
</dbReference>
<evidence type="ECO:0000256" key="2">
    <source>
        <dbReference type="ARBA" id="ARBA00023163"/>
    </source>
</evidence>
<dbReference type="Gene3D" id="3.40.50.880">
    <property type="match status" value="1"/>
</dbReference>
<dbReference type="OrthoDB" id="3194870at2"/>
<proteinExistence type="predicted"/>
<comment type="caution">
    <text evidence="4">The sequence shown here is derived from an EMBL/GenBank/DDBJ whole genome shotgun (WGS) entry which is preliminary data.</text>
</comment>
<organism evidence="4 5">
    <name type="scientific">Kribbella albertanoniae</name>
    <dbReference type="NCBI Taxonomy" id="1266829"/>
    <lineage>
        <taxon>Bacteria</taxon>
        <taxon>Bacillati</taxon>
        <taxon>Actinomycetota</taxon>
        <taxon>Actinomycetes</taxon>
        <taxon>Propionibacteriales</taxon>
        <taxon>Kribbellaceae</taxon>
        <taxon>Kribbella</taxon>
    </lineage>
</organism>
<dbReference type="InterPro" id="IPR002818">
    <property type="entry name" value="DJ-1/PfpI"/>
</dbReference>
<dbReference type="RefSeq" id="WP_132405785.1">
    <property type="nucleotide sequence ID" value="NZ_SMKA01000037.1"/>
</dbReference>
<dbReference type="InterPro" id="IPR029062">
    <property type="entry name" value="Class_I_gatase-like"/>
</dbReference>